<feature type="transmembrane region" description="Helical" evidence="4">
    <location>
        <begin position="98"/>
        <end position="118"/>
    </location>
</feature>
<dbReference type="PANTHER" id="PTHR45138:SF9">
    <property type="entry name" value="DIGUANYLATE CYCLASE DGCM-RELATED"/>
    <property type="match status" value="1"/>
</dbReference>
<dbReference type="PROSITE" id="PS50887">
    <property type="entry name" value="GGDEF"/>
    <property type="match status" value="1"/>
</dbReference>
<dbReference type="GO" id="GO:1902201">
    <property type="term" value="P:negative regulation of bacterial-type flagellum-dependent cell motility"/>
    <property type="evidence" value="ECO:0007669"/>
    <property type="project" value="TreeGrafter"/>
</dbReference>
<dbReference type="NCBIfam" id="TIGR00254">
    <property type="entry name" value="GGDEF"/>
    <property type="match status" value="1"/>
</dbReference>
<keyword evidence="4" id="KW-0472">Membrane</keyword>
<dbReference type="SUPFAM" id="SSF55073">
    <property type="entry name" value="Nucleotide cyclase"/>
    <property type="match status" value="1"/>
</dbReference>
<dbReference type="InterPro" id="IPR043128">
    <property type="entry name" value="Rev_trsase/Diguanyl_cyclase"/>
</dbReference>
<proteinExistence type="predicted"/>
<evidence type="ECO:0000256" key="3">
    <source>
        <dbReference type="ARBA" id="ARBA00034247"/>
    </source>
</evidence>
<keyword evidence="4" id="KW-0812">Transmembrane</keyword>
<protein>
    <recommendedName>
        <fullName evidence="2">diguanylate cyclase</fullName>
        <ecNumber evidence="2">2.7.7.65</ecNumber>
    </recommendedName>
</protein>
<dbReference type="GO" id="GO:0005886">
    <property type="term" value="C:plasma membrane"/>
    <property type="evidence" value="ECO:0007669"/>
    <property type="project" value="TreeGrafter"/>
</dbReference>
<name>A0A4Y8WDS5_9VIBR</name>
<feature type="transmembrane region" description="Helical" evidence="4">
    <location>
        <begin position="124"/>
        <end position="143"/>
    </location>
</feature>
<feature type="domain" description="GGDEF" evidence="5">
    <location>
        <begin position="255"/>
        <end position="385"/>
    </location>
</feature>
<accession>A0A4Y8WDS5</accession>
<feature type="transmembrane region" description="Helical" evidence="4">
    <location>
        <begin position="6"/>
        <end position="28"/>
    </location>
</feature>
<feature type="transmembrane region" description="Helical" evidence="4">
    <location>
        <begin position="155"/>
        <end position="174"/>
    </location>
</feature>
<dbReference type="InterPro" id="IPR050469">
    <property type="entry name" value="Diguanylate_Cyclase"/>
</dbReference>
<feature type="transmembrane region" description="Helical" evidence="4">
    <location>
        <begin position="40"/>
        <end position="58"/>
    </location>
</feature>
<comment type="caution">
    <text evidence="6">The sequence shown here is derived from an EMBL/GenBank/DDBJ whole genome shotgun (WGS) entry which is preliminary data.</text>
</comment>
<dbReference type="EC" id="2.7.7.65" evidence="2"/>
<evidence type="ECO:0000256" key="2">
    <source>
        <dbReference type="ARBA" id="ARBA00012528"/>
    </source>
</evidence>
<comment type="cofactor">
    <cofactor evidence="1">
        <name>Mg(2+)</name>
        <dbReference type="ChEBI" id="CHEBI:18420"/>
    </cofactor>
</comment>
<reference evidence="6 7" key="1">
    <citation type="submission" date="2019-01" db="EMBL/GenBank/DDBJ databases">
        <title>Vibrio BEI176 sp. nov, a marine bacterium isolated from China: eastern marignal seas.</title>
        <authorList>
            <person name="Li B."/>
        </authorList>
    </citation>
    <scope>NUCLEOTIDE SEQUENCE [LARGE SCALE GENOMIC DNA]</scope>
    <source>
        <strain evidence="6 7">BEI176</strain>
    </source>
</reference>
<evidence type="ECO:0000256" key="4">
    <source>
        <dbReference type="SAM" id="Phobius"/>
    </source>
</evidence>
<dbReference type="GO" id="GO:0052621">
    <property type="term" value="F:diguanylate cyclase activity"/>
    <property type="evidence" value="ECO:0007669"/>
    <property type="project" value="UniProtKB-EC"/>
</dbReference>
<gene>
    <name evidence="6" type="ORF">ELS82_13225</name>
</gene>
<keyword evidence="7" id="KW-1185">Reference proteome</keyword>
<dbReference type="InterPro" id="IPR029787">
    <property type="entry name" value="Nucleotide_cyclase"/>
</dbReference>
<dbReference type="EMBL" id="SATR01000019">
    <property type="protein sequence ID" value="TFH91080.1"/>
    <property type="molecule type" value="Genomic_DNA"/>
</dbReference>
<dbReference type="PANTHER" id="PTHR45138">
    <property type="entry name" value="REGULATORY COMPONENTS OF SENSORY TRANSDUCTION SYSTEM"/>
    <property type="match status" value="1"/>
</dbReference>
<dbReference type="InterPro" id="IPR000160">
    <property type="entry name" value="GGDEF_dom"/>
</dbReference>
<comment type="catalytic activity">
    <reaction evidence="3">
        <text>2 GTP = 3',3'-c-di-GMP + 2 diphosphate</text>
        <dbReference type="Rhea" id="RHEA:24898"/>
        <dbReference type="ChEBI" id="CHEBI:33019"/>
        <dbReference type="ChEBI" id="CHEBI:37565"/>
        <dbReference type="ChEBI" id="CHEBI:58805"/>
        <dbReference type="EC" id="2.7.7.65"/>
    </reaction>
</comment>
<dbReference type="RefSeq" id="WP_134835882.1">
    <property type="nucleotide sequence ID" value="NZ_SATR01000019.1"/>
</dbReference>
<dbReference type="Gene3D" id="3.30.70.270">
    <property type="match status" value="1"/>
</dbReference>
<evidence type="ECO:0000313" key="7">
    <source>
        <dbReference type="Proteomes" id="UP000297753"/>
    </source>
</evidence>
<dbReference type="SMART" id="SM00267">
    <property type="entry name" value="GGDEF"/>
    <property type="match status" value="1"/>
</dbReference>
<organism evidence="6 7">
    <name type="scientific">Vibrio ouci</name>
    <dbReference type="NCBI Taxonomy" id="2499078"/>
    <lineage>
        <taxon>Bacteria</taxon>
        <taxon>Pseudomonadati</taxon>
        <taxon>Pseudomonadota</taxon>
        <taxon>Gammaproteobacteria</taxon>
        <taxon>Vibrionales</taxon>
        <taxon>Vibrionaceae</taxon>
        <taxon>Vibrio</taxon>
    </lineage>
</organism>
<dbReference type="GO" id="GO:0043709">
    <property type="term" value="P:cell adhesion involved in single-species biofilm formation"/>
    <property type="evidence" value="ECO:0007669"/>
    <property type="project" value="TreeGrafter"/>
</dbReference>
<dbReference type="FunFam" id="3.30.70.270:FF:000001">
    <property type="entry name" value="Diguanylate cyclase domain protein"/>
    <property type="match status" value="1"/>
</dbReference>
<dbReference type="AlphaFoldDB" id="A0A4Y8WDS5"/>
<dbReference type="Pfam" id="PF00990">
    <property type="entry name" value="GGDEF"/>
    <property type="match status" value="1"/>
</dbReference>
<keyword evidence="4" id="KW-1133">Transmembrane helix</keyword>
<dbReference type="Proteomes" id="UP000297753">
    <property type="component" value="Unassembled WGS sequence"/>
</dbReference>
<dbReference type="CDD" id="cd01949">
    <property type="entry name" value="GGDEF"/>
    <property type="match status" value="1"/>
</dbReference>
<sequence>MGINLDIPTLSVVCVLLAFTYSISLALIQKLQPQIKGINLISLALFTLGVGFLLLSYGNNATLWLTKILANSFIMFSFTLILHGVCQLRGYPTSITNHGYYALPLVIIGLTYFTYFSISTHARIAIVAIYTSYMSILTFYANHKGVAEDIAPSKVLLSSGMLIYAGYALFRMVYLPFEHTIKDFMVASWVHQYAFISLVIMIIFIGLSVTWMLAGRLVATIYDTSLKDGLTKLYNRRALEELVPKEVTRAFRFEHQLSILLIDIDNFKQINDIYGHQTGDQVLREIGRILKVETFNNEFSFRYGGEEFLVLLPETTEQQAEVIAERIREVIARTPLLPSHRERCTASFGVSALRDGEHWESLIERADKALYSAKRSGKNRVVVSD</sequence>
<feature type="transmembrane region" description="Helical" evidence="4">
    <location>
        <begin position="64"/>
        <end position="86"/>
    </location>
</feature>
<evidence type="ECO:0000259" key="5">
    <source>
        <dbReference type="PROSITE" id="PS50887"/>
    </source>
</evidence>
<evidence type="ECO:0000313" key="6">
    <source>
        <dbReference type="EMBL" id="TFH91080.1"/>
    </source>
</evidence>
<feature type="transmembrane region" description="Helical" evidence="4">
    <location>
        <begin position="194"/>
        <end position="214"/>
    </location>
</feature>
<evidence type="ECO:0000256" key="1">
    <source>
        <dbReference type="ARBA" id="ARBA00001946"/>
    </source>
</evidence>
<dbReference type="OrthoDB" id="9803824at2"/>